<protein>
    <submittedName>
        <fullName evidence="1">Uncharacterized protein</fullName>
    </submittedName>
</protein>
<name>A0A699KX66_TANCI</name>
<organism evidence="1">
    <name type="scientific">Tanacetum cinerariifolium</name>
    <name type="common">Dalmatian daisy</name>
    <name type="synonym">Chrysanthemum cinerariifolium</name>
    <dbReference type="NCBI Taxonomy" id="118510"/>
    <lineage>
        <taxon>Eukaryota</taxon>
        <taxon>Viridiplantae</taxon>
        <taxon>Streptophyta</taxon>
        <taxon>Embryophyta</taxon>
        <taxon>Tracheophyta</taxon>
        <taxon>Spermatophyta</taxon>
        <taxon>Magnoliopsida</taxon>
        <taxon>eudicotyledons</taxon>
        <taxon>Gunneridae</taxon>
        <taxon>Pentapetalae</taxon>
        <taxon>asterids</taxon>
        <taxon>campanulids</taxon>
        <taxon>Asterales</taxon>
        <taxon>Asteraceae</taxon>
        <taxon>Asteroideae</taxon>
        <taxon>Anthemideae</taxon>
        <taxon>Anthemidinae</taxon>
        <taxon>Tanacetum</taxon>
    </lineage>
</organism>
<dbReference type="AlphaFoldDB" id="A0A699KX66"/>
<gene>
    <name evidence="1" type="ORF">Tci_682237</name>
</gene>
<reference evidence="1" key="1">
    <citation type="journal article" date="2019" name="Sci. Rep.">
        <title>Draft genome of Tanacetum cinerariifolium, the natural source of mosquito coil.</title>
        <authorList>
            <person name="Yamashiro T."/>
            <person name="Shiraishi A."/>
            <person name="Satake H."/>
            <person name="Nakayama K."/>
        </authorList>
    </citation>
    <scope>NUCLEOTIDE SEQUENCE</scope>
</reference>
<proteinExistence type="predicted"/>
<feature type="non-terminal residue" evidence="1">
    <location>
        <position position="1"/>
    </location>
</feature>
<comment type="caution">
    <text evidence="1">The sequence shown here is derived from an EMBL/GenBank/DDBJ whole genome shotgun (WGS) entry which is preliminary data.</text>
</comment>
<evidence type="ECO:0000313" key="1">
    <source>
        <dbReference type="EMBL" id="GFB10266.1"/>
    </source>
</evidence>
<dbReference type="EMBL" id="BKCJ010552563">
    <property type="protein sequence ID" value="GFB10266.1"/>
    <property type="molecule type" value="Genomic_DNA"/>
</dbReference>
<sequence length="61" mass="6490">RRCGDDSGVVAALDGESGEGGCHGVDVVTRWRWVDVEPCRGGAGGGEAAEWSRWRMRESGV</sequence>
<accession>A0A699KX66</accession>